<dbReference type="CDD" id="cd04458">
    <property type="entry name" value="CSP_CDS"/>
    <property type="match status" value="1"/>
</dbReference>
<sequence>MPSGTVKWFNTTKGFGFIEPDEGGKDVFVHISAVERSGMTGLADNQKISYELQEGRDGRQMAGELTSL</sequence>
<dbReference type="RefSeq" id="WP_138164771.1">
    <property type="nucleotide sequence ID" value="NZ_VAUA01000011.1"/>
</dbReference>
<evidence type="ECO:0000256" key="4">
    <source>
        <dbReference type="ARBA" id="ARBA00023125"/>
    </source>
</evidence>
<evidence type="ECO:0000313" key="12">
    <source>
        <dbReference type="Proteomes" id="UP000441586"/>
    </source>
</evidence>
<dbReference type="GO" id="GO:0003677">
    <property type="term" value="F:DNA binding"/>
    <property type="evidence" value="ECO:0007669"/>
    <property type="project" value="UniProtKB-KW"/>
</dbReference>
<proteinExistence type="predicted"/>
<reference evidence="10 11" key="1">
    <citation type="submission" date="2019-05" db="EMBL/GenBank/DDBJ databases">
        <title>Draft genome sequence of Pelagicola sp. DSW4-44.</title>
        <authorList>
            <person name="Oh J."/>
        </authorList>
    </citation>
    <scope>NUCLEOTIDE SEQUENCE [LARGE SCALE GENOMIC DNA]</scope>
    <source>
        <strain evidence="10 11">DSW4-44</strain>
    </source>
</reference>
<organism evidence="9 12">
    <name type="scientific">Parasedimentitalea maritima</name>
    <dbReference type="NCBI Taxonomy" id="2578117"/>
    <lineage>
        <taxon>Bacteria</taxon>
        <taxon>Pseudomonadati</taxon>
        <taxon>Pseudomonadota</taxon>
        <taxon>Alphaproteobacteria</taxon>
        <taxon>Rhodobacterales</taxon>
        <taxon>Paracoccaceae</taxon>
        <taxon>Parasedimentitalea</taxon>
    </lineage>
</organism>
<evidence type="ECO:0000256" key="5">
    <source>
        <dbReference type="ARBA" id="ARBA00023159"/>
    </source>
</evidence>
<evidence type="ECO:0000313" key="11">
    <source>
        <dbReference type="Proteomes" id="UP000305041"/>
    </source>
</evidence>
<feature type="domain" description="CSD" evidence="8">
    <location>
        <begin position="1"/>
        <end position="67"/>
    </location>
</feature>
<evidence type="ECO:0000256" key="3">
    <source>
        <dbReference type="ARBA" id="ARBA00023015"/>
    </source>
</evidence>
<dbReference type="PRINTS" id="PR00050">
    <property type="entry name" value="COLDSHOCK"/>
</dbReference>
<evidence type="ECO:0000256" key="6">
    <source>
        <dbReference type="ARBA" id="ARBA00023163"/>
    </source>
</evidence>
<keyword evidence="3" id="KW-0805">Transcription regulation</keyword>
<protein>
    <submittedName>
        <fullName evidence="9">Cold-shock protein</fullName>
    </submittedName>
</protein>
<comment type="caution">
    <text evidence="9">The sequence shown here is derived from an EMBL/GenBank/DDBJ whole genome shotgun (WGS) entry which is preliminary data.</text>
</comment>
<dbReference type="EMBL" id="VAUA01000011">
    <property type="protein sequence ID" value="TLP57540.1"/>
    <property type="molecule type" value="Genomic_DNA"/>
</dbReference>
<dbReference type="Gene3D" id="2.40.50.140">
    <property type="entry name" value="Nucleic acid-binding proteins"/>
    <property type="match status" value="1"/>
</dbReference>
<dbReference type="AlphaFoldDB" id="A0A5R8YVP3"/>
<dbReference type="GO" id="GO:0005829">
    <property type="term" value="C:cytosol"/>
    <property type="evidence" value="ECO:0007669"/>
    <property type="project" value="UniProtKB-ARBA"/>
</dbReference>
<gene>
    <name evidence="10" type="ORF">FEE96_19360</name>
    <name evidence="9" type="ORF">GP644_18490</name>
</gene>
<keyword evidence="4" id="KW-0238">DNA-binding</keyword>
<dbReference type="InterPro" id="IPR002059">
    <property type="entry name" value="CSP_DNA-bd"/>
</dbReference>
<evidence type="ECO:0000256" key="1">
    <source>
        <dbReference type="ARBA" id="ARBA00004496"/>
    </source>
</evidence>
<dbReference type="PIRSF" id="PIRSF002599">
    <property type="entry name" value="Cold_shock_A"/>
    <property type="match status" value="1"/>
</dbReference>
<dbReference type="SMART" id="SM00357">
    <property type="entry name" value="CSP"/>
    <property type="match status" value="1"/>
</dbReference>
<accession>A0A5R8YVP3</accession>
<dbReference type="Proteomes" id="UP000305041">
    <property type="component" value="Unassembled WGS sequence"/>
</dbReference>
<evidence type="ECO:0000256" key="7">
    <source>
        <dbReference type="RuleBase" id="RU000408"/>
    </source>
</evidence>
<dbReference type="Pfam" id="PF00313">
    <property type="entry name" value="CSD"/>
    <property type="match status" value="1"/>
</dbReference>
<accession>A0A6A4RB34</accession>
<dbReference type="OrthoDB" id="9801074at2"/>
<dbReference type="PROSITE" id="PS51857">
    <property type="entry name" value="CSD_2"/>
    <property type="match status" value="1"/>
</dbReference>
<dbReference type="InterPro" id="IPR012340">
    <property type="entry name" value="NA-bd_OB-fold"/>
</dbReference>
<comment type="subcellular location">
    <subcellularLocation>
        <location evidence="1 7">Cytoplasm</location>
    </subcellularLocation>
</comment>
<evidence type="ECO:0000259" key="8">
    <source>
        <dbReference type="PROSITE" id="PS51857"/>
    </source>
</evidence>
<dbReference type="EMBL" id="WSFO01000012">
    <property type="protein sequence ID" value="KAE9627574.1"/>
    <property type="molecule type" value="Genomic_DNA"/>
</dbReference>
<reference evidence="9 12" key="2">
    <citation type="submission" date="2019-12" db="EMBL/GenBank/DDBJ databases">
        <authorList>
            <person name="Zhang Y.-J."/>
        </authorList>
    </citation>
    <scope>NUCLEOTIDE SEQUENCE [LARGE SCALE GENOMIC DNA]</scope>
    <source>
        <strain evidence="9 12">H18S-6</strain>
    </source>
</reference>
<evidence type="ECO:0000313" key="9">
    <source>
        <dbReference type="EMBL" id="KAE9627574.1"/>
    </source>
</evidence>
<name>A0A5R8YVP3_9RHOB</name>
<dbReference type="Proteomes" id="UP000441586">
    <property type="component" value="Unassembled WGS sequence"/>
</dbReference>
<keyword evidence="11" id="KW-1185">Reference proteome</keyword>
<dbReference type="PANTHER" id="PTHR46565">
    <property type="entry name" value="COLD SHOCK DOMAIN PROTEIN 2"/>
    <property type="match status" value="1"/>
</dbReference>
<keyword evidence="5" id="KW-0010">Activator</keyword>
<dbReference type="InterPro" id="IPR011129">
    <property type="entry name" value="CSD"/>
</dbReference>
<evidence type="ECO:0000313" key="10">
    <source>
        <dbReference type="EMBL" id="TLP57540.1"/>
    </source>
</evidence>
<evidence type="ECO:0000256" key="2">
    <source>
        <dbReference type="ARBA" id="ARBA00022490"/>
    </source>
</evidence>
<dbReference type="PROSITE" id="PS00352">
    <property type="entry name" value="CSD_1"/>
    <property type="match status" value="1"/>
</dbReference>
<keyword evidence="6" id="KW-0804">Transcription</keyword>
<keyword evidence="2" id="KW-0963">Cytoplasm</keyword>
<dbReference type="InterPro" id="IPR019844">
    <property type="entry name" value="CSD_CS"/>
</dbReference>
<dbReference type="SUPFAM" id="SSF50249">
    <property type="entry name" value="Nucleic acid-binding proteins"/>
    <property type="match status" value="1"/>
</dbReference>
<dbReference type="InterPro" id="IPR012156">
    <property type="entry name" value="Cold_shock_CspA"/>
</dbReference>
<dbReference type="PANTHER" id="PTHR46565:SF20">
    <property type="entry name" value="COLD SHOCK DOMAIN-CONTAINING PROTEIN 4"/>
    <property type="match status" value="1"/>
</dbReference>